<name>A0A644W478_9ZZZZ</name>
<dbReference type="AlphaFoldDB" id="A0A644W478"/>
<accession>A0A644W478</accession>
<gene>
    <name evidence="2" type="primary">dmsD_11</name>
    <name evidence="2" type="ORF">SDC9_43693</name>
</gene>
<evidence type="ECO:0000256" key="1">
    <source>
        <dbReference type="ARBA" id="ARBA00023186"/>
    </source>
</evidence>
<dbReference type="InterPro" id="IPR020945">
    <property type="entry name" value="DMSO/NO3_reduct_chaperone"/>
</dbReference>
<dbReference type="PANTHER" id="PTHR34227">
    <property type="entry name" value="CHAPERONE PROTEIN YCDY"/>
    <property type="match status" value="1"/>
</dbReference>
<dbReference type="PANTHER" id="PTHR34227:SF1">
    <property type="entry name" value="DIMETHYL SULFOXIDE REDUCTASE CHAPERONE-RELATED"/>
    <property type="match status" value="1"/>
</dbReference>
<proteinExistence type="predicted"/>
<dbReference type="EMBL" id="VSSQ01000559">
    <property type="protein sequence ID" value="MPL97502.1"/>
    <property type="molecule type" value="Genomic_DNA"/>
</dbReference>
<organism evidence="2">
    <name type="scientific">bioreactor metagenome</name>
    <dbReference type="NCBI Taxonomy" id="1076179"/>
    <lineage>
        <taxon>unclassified sequences</taxon>
        <taxon>metagenomes</taxon>
        <taxon>ecological metagenomes</taxon>
    </lineage>
</organism>
<reference evidence="2" key="1">
    <citation type="submission" date="2019-08" db="EMBL/GenBank/DDBJ databases">
        <authorList>
            <person name="Kucharzyk K."/>
            <person name="Murdoch R.W."/>
            <person name="Higgins S."/>
            <person name="Loffler F."/>
        </authorList>
    </citation>
    <scope>NUCLEOTIDE SEQUENCE</scope>
</reference>
<comment type="caution">
    <text evidence="2">The sequence shown here is derived from an EMBL/GenBank/DDBJ whole genome shotgun (WGS) entry which is preliminary data.</text>
</comment>
<dbReference type="Pfam" id="PF02613">
    <property type="entry name" value="Nitrate_red_del"/>
    <property type="match status" value="1"/>
</dbReference>
<sequence length="195" mass="22299">MVTHLDTGTITQAANSYKLLSLLYGFPSEAMEEVLSLLKETLKEHRPDLIPVVSEMEDYLVGITDFEVLKIEHAKLFVGPFDLLAPPYGSIYIDGQRRLMGDSTIKVLEAYGDAGLKLSDEFKQPPDHIITELEFVYYLIAKYLETKDNQWLTMKDTFMDKYLKSWIADFTNRIEENAQSPFYKGLANLTLELVS</sequence>
<protein>
    <submittedName>
        <fullName evidence="2">Tat proofreading chaperone DmsD</fullName>
    </submittedName>
</protein>
<dbReference type="InterPro" id="IPR036411">
    <property type="entry name" value="TorD-like_sf"/>
</dbReference>
<dbReference type="Gene3D" id="1.10.3480.10">
    <property type="entry name" value="TorD-like"/>
    <property type="match status" value="1"/>
</dbReference>
<keyword evidence="1" id="KW-0143">Chaperone</keyword>
<evidence type="ECO:0000313" key="2">
    <source>
        <dbReference type="EMBL" id="MPL97502.1"/>
    </source>
</evidence>
<dbReference type="SUPFAM" id="SSF89155">
    <property type="entry name" value="TorD-like"/>
    <property type="match status" value="1"/>
</dbReference>
<dbReference type="InterPro" id="IPR050289">
    <property type="entry name" value="TorD/DmsD_chaperones"/>
</dbReference>